<proteinExistence type="predicted"/>
<keyword evidence="2" id="KW-1185">Reference proteome</keyword>
<sequence length="91" mass="10051">MFDRGSVVAQPVDQFLRLFARYAGPHARGSTVKTSELATSRVTMLEVLVAHKTGRWNCSRSDLLGEQTSGPLESQVSTGLQTETRKTLISW</sequence>
<comment type="caution">
    <text evidence="1">The sequence shown here is derived from an EMBL/GenBank/DDBJ whole genome shotgun (WGS) entry which is preliminary data.</text>
</comment>
<organism evidence="1 2">
    <name type="scientific">Mesorhizobium ventifaucium</name>
    <dbReference type="NCBI Taxonomy" id="666020"/>
    <lineage>
        <taxon>Bacteria</taxon>
        <taxon>Pseudomonadati</taxon>
        <taxon>Pseudomonadota</taxon>
        <taxon>Alphaproteobacteria</taxon>
        <taxon>Hyphomicrobiales</taxon>
        <taxon>Phyllobacteriaceae</taxon>
        <taxon>Mesorhizobium</taxon>
    </lineage>
</organism>
<reference evidence="1" key="1">
    <citation type="submission" date="2022-03" db="EMBL/GenBank/DDBJ databases">
        <authorList>
            <person name="Brunel B."/>
        </authorList>
    </citation>
    <scope>NUCLEOTIDE SEQUENCE</scope>
    <source>
        <strain evidence="1">STM4922sample</strain>
    </source>
</reference>
<evidence type="ECO:0000313" key="2">
    <source>
        <dbReference type="Proteomes" id="UP001152604"/>
    </source>
</evidence>
<evidence type="ECO:0000313" key="1">
    <source>
        <dbReference type="EMBL" id="CAH2406418.1"/>
    </source>
</evidence>
<dbReference type="EMBL" id="CAKXZS010000046">
    <property type="protein sequence ID" value="CAH2406418.1"/>
    <property type="molecule type" value="Genomic_DNA"/>
</dbReference>
<protein>
    <submittedName>
        <fullName evidence="1">Uncharacterized protein</fullName>
    </submittedName>
</protein>
<dbReference type="Proteomes" id="UP001152604">
    <property type="component" value="Unassembled WGS sequence"/>
</dbReference>
<accession>A0ABM9EB47</accession>
<gene>
    <name evidence="1" type="ORF">MES4922_500008</name>
</gene>
<name>A0ABM9EB47_9HYPH</name>